<dbReference type="SUPFAM" id="SSF51445">
    <property type="entry name" value="(Trans)glycosidases"/>
    <property type="match status" value="1"/>
</dbReference>
<dbReference type="AlphaFoldDB" id="A0A0S6U2W2"/>
<dbReference type="InterPro" id="IPR003961">
    <property type="entry name" value="FN3_dom"/>
</dbReference>
<dbReference type="EMBL" id="DF384213">
    <property type="protein sequence ID" value="GAE02219.1"/>
    <property type="molecule type" value="Genomic_DNA"/>
</dbReference>
<dbReference type="Gene3D" id="3.20.20.80">
    <property type="entry name" value="Glycosidases"/>
    <property type="match status" value="1"/>
</dbReference>
<dbReference type="InterPro" id="IPR017853">
    <property type="entry name" value="GH"/>
</dbReference>
<dbReference type="Gene3D" id="3.10.50.10">
    <property type="match status" value="1"/>
</dbReference>
<feature type="domain" description="Fibronectin type-III" evidence="4">
    <location>
        <begin position="35"/>
        <end position="122"/>
    </location>
</feature>
<dbReference type="InterPro" id="IPR011583">
    <property type="entry name" value="Chitinase_II/V-like_cat"/>
</dbReference>
<organism evidence="6">
    <name type="scientific">Clostridium botulinum B str. Osaka05</name>
    <dbReference type="NCBI Taxonomy" id="1407017"/>
    <lineage>
        <taxon>Bacteria</taxon>
        <taxon>Bacillati</taxon>
        <taxon>Bacillota</taxon>
        <taxon>Clostridia</taxon>
        <taxon>Eubacteriales</taxon>
        <taxon>Clostridiaceae</taxon>
        <taxon>Clostridium</taxon>
    </lineage>
</organism>
<dbReference type="PROSITE" id="PS50853">
    <property type="entry name" value="FN3"/>
    <property type="match status" value="1"/>
</dbReference>
<dbReference type="CDD" id="cd02874">
    <property type="entry name" value="GH18_CFLE_spore_hydrolase"/>
    <property type="match status" value="1"/>
</dbReference>
<dbReference type="HOGENOM" id="CLU_037415_3_1_9"/>
<feature type="chain" id="PRO_5006630386" evidence="3">
    <location>
        <begin position="26"/>
        <end position="440"/>
    </location>
</feature>
<dbReference type="InterPro" id="IPR001223">
    <property type="entry name" value="Glyco_hydro18_cat"/>
</dbReference>
<evidence type="ECO:0000259" key="5">
    <source>
        <dbReference type="PROSITE" id="PS51910"/>
    </source>
</evidence>
<dbReference type="InterPro" id="IPR041704">
    <property type="entry name" value="CFLE_GH18"/>
</dbReference>
<accession>A0A0S6U2W2</accession>
<proteinExistence type="predicted"/>
<dbReference type="GO" id="GO:0005975">
    <property type="term" value="P:carbohydrate metabolic process"/>
    <property type="evidence" value="ECO:0007669"/>
    <property type="project" value="InterPro"/>
</dbReference>
<gene>
    <name evidence="6" type="ORF">CBO05C_1909</name>
</gene>
<dbReference type="SUPFAM" id="SSF49265">
    <property type="entry name" value="Fibronectin type III"/>
    <property type="match status" value="1"/>
</dbReference>
<dbReference type="Proteomes" id="UP000054164">
    <property type="component" value="Unassembled WGS sequence"/>
</dbReference>
<evidence type="ECO:0000259" key="4">
    <source>
        <dbReference type="PROSITE" id="PS50853"/>
    </source>
</evidence>
<keyword evidence="1" id="KW-0378">Hydrolase</keyword>
<dbReference type="InterPro" id="IPR036116">
    <property type="entry name" value="FN3_sf"/>
</dbReference>
<feature type="domain" description="GH18" evidence="5">
    <location>
        <begin position="129"/>
        <end position="440"/>
    </location>
</feature>
<evidence type="ECO:0000313" key="6">
    <source>
        <dbReference type="EMBL" id="GAE02219.1"/>
    </source>
</evidence>
<sequence length="440" mass="48066">MKKKLALVCALLVSIFILNTSVVLAKKTIGRAPVPPSGLTVTNVTASEVNLSWISVSGASGYKIFRASLNDSNYTQIATVTTNSYKNTGLVPATKYWYYVQAYNSYGTSSGSTHINITTNSIPVVNSGKTVLGFATYYYSGDSSSYNSMANNSTVINEIATATYTTDGLGNITGSIPTNQINYANSNGIKTYAMIGNNFDGNIAKTLLENPTNRQNLINNILTQLKANSYKGVNVDIEGIFYYDRSYYTTFLKELYSTLKPQGFTVTVSIPAKTYDSPTNSWSGAFDYVAIANYVDKVALMTYDEHYPGGTPGPVASIAWVQNVVNYAVTVIPKEKILLGTAAYGYDWSVNGTKAYGINGIYNLASTYGAQIQWDSVSKCPYFKYTDVNGIQHEVWFENGASLNYKLDIVNNSGAAGIAIWRLGLENTDYWTSIKTKFNK</sequence>
<name>A0A0S6U2W2_CLOBO</name>
<dbReference type="PANTHER" id="PTHR46066:SF2">
    <property type="entry name" value="CHITINASE DOMAIN-CONTAINING PROTEIN 1"/>
    <property type="match status" value="1"/>
</dbReference>
<dbReference type="PROSITE" id="PS51910">
    <property type="entry name" value="GH18_2"/>
    <property type="match status" value="1"/>
</dbReference>
<feature type="signal peptide" evidence="3">
    <location>
        <begin position="1"/>
        <end position="25"/>
    </location>
</feature>
<evidence type="ECO:0000256" key="2">
    <source>
        <dbReference type="ARBA" id="ARBA00023295"/>
    </source>
</evidence>
<evidence type="ECO:0000256" key="3">
    <source>
        <dbReference type="SAM" id="SignalP"/>
    </source>
</evidence>
<keyword evidence="2" id="KW-0326">Glycosidase</keyword>
<dbReference type="Pfam" id="PF00704">
    <property type="entry name" value="Glyco_hydro_18"/>
    <property type="match status" value="1"/>
</dbReference>
<evidence type="ECO:0000256" key="1">
    <source>
        <dbReference type="ARBA" id="ARBA00022801"/>
    </source>
</evidence>
<dbReference type="RefSeq" id="WP_030034985.1">
    <property type="nucleotide sequence ID" value="NZ_DF384213.1"/>
</dbReference>
<dbReference type="SMART" id="SM00636">
    <property type="entry name" value="Glyco_18"/>
    <property type="match status" value="1"/>
</dbReference>
<keyword evidence="3" id="KW-0732">Signal</keyword>
<protein>
    <submittedName>
        <fullName evidence="6">Fibronectin type III domain protein</fullName>
    </submittedName>
</protein>
<dbReference type="GO" id="GO:0016798">
    <property type="term" value="F:hydrolase activity, acting on glycosyl bonds"/>
    <property type="evidence" value="ECO:0007669"/>
    <property type="project" value="UniProtKB-KW"/>
</dbReference>
<dbReference type="PANTHER" id="PTHR46066">
    <property type="entry name" value="CHITINASE DOMAIN-CONTAINING PROTEIN 1 FAMILY MEMBER"/>
    <property type="match status" value="1"/>
</dbReference>
<dbReference type="InterPro" id="IPR013783">
    <property type="entry name" value="Ig-like_fold"/>
</dbReference>
<dbReference type="InterPro" id="IPR029070">
    <property type="entry name" value="Chitinase_insertion_sf"/>
</dbReference>
<dbReference type="Gene3D" id="2.60.40.10">
    <property type="entry name" value="Immunoglobulins"/>
    <property type="match status" value="1"/>
</dbReference>
<reference evidence="6" key="1">
    <citation type="submission" date="2013-10" db="EMBL/GenBank/DDBJ databases">
        <title>Draft genome sequence of Clostridium botulinum type B strain Osaka05.</title>
        <authorList>
            <person name="Sakaguchi Y."/>
            <person name="Hosomi K."/>
            <person name="Uchiyama J."/>
            <person name="Ogura Y."/>
            <person name="Sakaguchi M."/>
            <person name="Kohda T."/>
            <person name="Mukamoto M."/>
            <person name="Misawa N."/>
            <person name="Matsuzaki S."/>
            <person name="Hayashi T."/>
            <person name="Kozaki S."/>
        </authorList>
    </citation>
    <scope>NUCLEOTIDE SEQUENCE</scope>
    <source>
        <strain evidence="6">Osaka05</strain>
    </source>
</reference>
<dbReference type="GO" id="GO:0008061">
    <property type="term" value="F:chitin binding"/>
    <property type="evidence" value="ECO:0007669"/>
    <property type="project" value="InterPro"/>
</dbReference>
<dbReference type="CDD" id="cd00063">
    <property type="entry name" value="FN3"/>
    <property type="match status" value="1"/>
</dbReference>
<dbReference type="SMART" id="SM00060">
    <property type="entry name" value="FN3"/>
    <property type="match status" value="1"/>
</dbReference>
<dbReference type="Pfam" id="PF00041">
    <property type="entry name" value="fn3"/>
    <property type="match status" value="1"/>
</dbReference>